<evidence type="ECO:0000313" key="2">
    <source>
        <dbReference type="Proteomes" id="UP000217994"/>
    </source>
</evidence>
<reference evidence="1 2" key="1">
    <citation type="submission" date="2017-01" db="EMBL/GenBank/DDBJ databases">
        <title>Whole-Genome Shotgun Sequencing of Two beta-Proteobacterial Species in Search of the Bulgecin Biosynthetic Cluster.</title>
        <authorList>
            <person name="Horsman M.E."/>
            <person name="Marous D.R."/>
            <person name="Li R."/>
            <person name="Oliver R.A."/>
            <person name="Byun B."/>
            <person name="Emrich S.J."/>
            <person name="Boggess B."/>
            <person name="Townsend C.A."/>
            <person name="Mobashery S."/>
        </authorList>
    </citation>
    <scope>NUCLEOTIDE SEQUENCE [LARGE SCALE GENOMIC DNA]</scope>
    <source>
        <strain evidence="1 2">ATCC 31433</strain>
    </source>
</reference>
<gene>
    <name evidence="1" type="ORF">BZL54_10825</name>
</gene>
<comment type="caution">
    <text evidence="1">The sequence shown here is derived from an EMBL/GenBank/DDBJ whole genome shotgun (WGS) entry which is preliminary data.</text>
</comment>
<dbReference type="AlphaFoldDB" id="A0A2A4FGU4"/>
<dbReference type="EMBL" id="MTZU01000028">
    <property type="protein sequence ID" value="PCE32345.1"/>
    <property type="molecule type" value="Genomic_DNA"/>
</dbReference>
<name>A0A2A4FGU4_9BURK</name>
<protein>
    <submittedName>
        <fullName evidence="1">Uncharacterized protein</fullName>
    </submittedName>
</protein>
<organism evidence="1 2">
    <name type="scientific">Burkholderia ubonensis subsp. mesacidophila</name>
    <dbReference type="NCBI Taxonomy" id="265293"/>
    <lineage>
        <taxon>Bacteria</taxon>
        <taxon>Pseudomonadati</taxon>
        <taxon>Pseudomonadota</taxon>
        <taxon>Betaproteobacteria</taxon>
        <taxon>Burkholderiales</taxon>
        <taxon>Burkholderiaceae</taxon>
        <taxon>Burkholderia</taxon>
        <taxon>Burkholderia cepacia complex</taxon>
    </lineage>
</organism>
<sequence length="154" mass="17749">MTHNFERLREHILPLSKSKNFEAARTEWVLESVEVSDEFDSCPCGQDIKEHCYIRNTVTGHRTYVGNVCVNQFIGIDTGNLFDGLRRIKENPSANPNLAVIAYAEARGFLFDKEPDFLRATVRKRILSSAQKAWKEKINLRILQGTVVRRRTVR</sequence>
<accession>A0A2A4FGU4</accession>
<proteinExistence type="predicted"/>
<evidence type="ECO:0000313" key="1">
    <source>
        <dbReference type="EMBL" id="PCE32345.1"/>
    </source>
</evidence>
<dbReference type="RefSeq" id="WP_084910099.1">
    <property type="nucleotide sequence ID" value="NZ_CP020738.1"/>
</dbReference>
<dbReference type="GeneID" id="69006291"/>
<dbReference type="Proteomes" id="UP000217994">
    <property type="component" value="Unassembled WGS sequence"/>
</dbReference>